<organism evidence="6 7">
    <name type="scientific">Mytilus galloprovincialis</name>
    <name type="common">Mediterranean mussel</name>
    <dbReference type="NCBI Taxonomy" id="29158"/>
    <lineage>
        <taxon>Eukaryota</taxon>
        <taxon>Metazoa</taxon>
        <taxon>Spiralia</taxon>
        <taxon>Lophotrochozoa</taxon>
        <taxon>Mollusca</taxon>
        <taxon>Bivalvia</taxon>
        <taxon>Autobranchia</taxon>
        <taxon>Pteriomorphia</taxon>
        <taxon>Mytilida</taxon>
        <taxon>Mytiloidea</taxon>
        <taxon>Mytilidae</taxon>
        <taxon>Mytilinae</taxon>
        <taxon>Mytilus</taxon>
    </lineage>
</organism>
<dbReference type="PROSITE" id="PS01359">
    <property type="entry name" value="ZF_PHD_1"/>
    <property type="match status" value="1"/>
</dbReference>
<feature type="region of interest" description="Disordered" evidence="4">
    <location>
        <begin position="119"/>
        <end position="165"/>
    </location>
</feature>
<feature type="domain" description="FLYWCH-type" evidence="5">
    <location>
        <begin position="179"/>
        <end position="237"/>
    </location>
</feature>
<dbReference type="PANTHER" id="PTHR20956">
    <property type="entry name" value="HEH2P"/>
    <property type="match status" value="1"/>
</dbReference>
<dbReference type="Pfam" id="PF04500">
    <property type="entry name" value="FLYWCH"/>
    <property type="match status" value="1"/>
</dbReference>
<proteinExistence type="predicted"/>
<name>A0A8B6EK30_MYTGA</name>
<evidence type="ECO:0000256" key="4">
    <source>
        <dbReference type="SAM" id="MobiDB-lite"/>
    </source>
</evidence>
<dbReference type="Proteomes" id="UP000596742">
    <property type="component" value="Unassembled WGS sequence"/>
</dbReference>
<accession>A0A8B6EK30</accession>
<reference evidence="6" key="1">
    <citation type="submission" date="2018-11" db="EMBL/GenBank/DDBJ databases">
        <authorList>
            <person name="Alioto T."/>
            <person name="Alioto T."/>
        </authorList>
    </citation>
    <scope>NUCLEOTIDE SEQUENCE</scope>
</reference>
<evidence type="ECO:0000259" key="5">
    <source>
        <dbReference type="Pfam" id="PF04500"/>
    </source>
</evidence>
<evidence type="ECO:0000313" key="7">
    <source>
        <dbReference type="Proteomes" id="UP000596742"/>
    </source>
</evidence>
<sequence length="324" mass="36433">MSFPCAYCEKEVRPRQHAFECETCSCWQHRLCDTGVSLADYRRLMANEIEMFFECCNCSPVLECASEWEPVVEDEQPENERDIGLVAALEESLGPASADLSIPDLSFNISLPFDHKIVESESDDSTDSDTSDSSTDDTVQSHFSIKNLDQSDSSSDESITSDSSIEDRPVTFEVVESGTTRKAKKLVSSDGYSYTVKNATSRTIHWKCSVRNKTIYCKATVAQRGQNFIRGAHLHIHRNDPGVVQKTKLRAEVMSEAAVHANKSAASIVKEKMHTISGKDYNLPNPTNLTRAINRLRQERRLKEPIDLNKRYLIKAKICHSRSC</sequence>
<feature type="compositionally biased region" description="Acidic residues" evidence="4">
    <location>
        <begin position="120"/>
        <end position="130"/>
    </location>
</feature>
<evidence type="ECO:0000256" key="2">
    <source>
        <dbReference type="ARBA" id="ARBA00022771"/>
    </source>
</evidence>
<dbReference type="AlphaFoldDB" id="A0A8B6EK30"/>
<dbReference type="OrthoDB" id="10071823at2759"/>
<evidence type="ECO:0000256" key="3">
    <source>
        <dbReference type="ARBA" id="ARBA00022833"/>
    </source>
</evidence>
<dbReference type="Gene3D" id="2.20.25.240">
    <property type="match status" value="1"/>
</dbReference>
<feature type="compositionally biased region" description="Low complexity" evidence="4">
    <location>
        <begin position="151"/>
        <end position="163"/>
    </location>
</feature>
<evidence type="ECO:0000313" key="6">
    <source>
        <dbReference type="EMBL" id="VDI34558.1"/>
    </source>
</evidence>
<comment type="caution">
    <text evidence="6">The sequence shown here is derived from an EMBL/GenBank/DDBJ whole genome shotgun (WGS) entry which is preliminary data.</text>
</comment>
<keyword evidence="3" id="KW-0862">Zinc</keyword>
<keyword evidence="7" id="KW-1185">Reference proteome</keyword>
<keyword evidence="1" id="KW-0479">Metal-binding</keyword>
<dbReference type="InterPro" id="IPR007588">
    <property type="entry name" value="Znf_FLYWCH"/>
</dbReference>
<dbReference type="GO" id="GO:0008270">
    <property type="term" value="F:zinc ion binding"/>
    <property type="evidence" value="ECO:0007669"/>
    <property type="project" value="UniProtKB-KW"/>
</dbReference>
<dbReference type="Gene3D" id="3.30.40.10">
    <property type="entry name" value="Zinc/RING finger domain, C3HC4 (zinc finger)"/>
    <property type="match status" value="1"/>
</dbReference>
<evidence type="ECO:0000256" key="1">
    <source>
        <dbReference type="ARBA" id="ARBA00022723"/>
    </source>
</evidence>
<protein>
    <recommendedName>
        <fullName evidence="5">FLYWCH-type domain-containing protein</fullName>
    </recommendedName>
</protein>
<keyword evidence="2" id="KW-0863">Zinc-finger</keyword>
<dbReference type="InterPro" id="IPR013083">
    <property type="entry name" value="Znf_RING/FYVE/PHD"/>
</dbReference>
<dbReference type="EMBL" id="UYJE01005158">
    <property type="protein sequence ID" value="VDI34558.1"/>
    <property type="molecule type" value="Genomic_DNA"/>
</dbReference>
<dbReference type="InterPro" id="IPR019786">
    <property type="entry name" value="Zinc_finger_PHD-type_CS"/>
</dbReference>
<feature type="compositionally biased region" description="Polar residues" evidence="4">
    <location>
        <begin position="140"/>
        <end position="150"/>
    </location>
</feature>
<gene>
    <name evidence="6" type="ORF">MGAL_10B072500</name>
</gene>
<dbReference type="PANTHER" id="PTHR20956:SF12">
    <property type="entry name" value="FLYWCH-TYPE DOMAIN-CONTAINING PROTEIN"/>
    <property type="match status" value="1"/>
</dbReference>